<reference evidence="1" key="1">
    <citation type="journal article" date="2014" name="Front. Microbiol.">
        <title>High frequency of phylogenetically diverse reductive dehalogenase-homologous genes in deep subseafloor sedimentary metagenomes.</title>
        <authorList>
            <person name="Kawai M."/>
            <person name="Futagami T."/>
            <person name="Toyoda A."/>
            <person name="Takaki Y."/>
            <person name="Nishi S."/>
            <person name="Hori S."/>
            <person name="Arai W."/>
            <person name="Tsubouchi T."/>
            <person name="Morono Y."/>
            <person name="Uchiyama I."/>
            <person name="Ito T."/>
            <person name="Fujiyama A."/>
            <person name="Inagaki F."/>
            <person name="Takami H."/>
        </authorList>
    </citation>
    <scope>NUCLEOTIDE SEQUENCE</scope>
    <source>
        <strain evidence="1">Expedition CK06-06</strain>
    </source>
</reference>
<evidence type="ECO:0008006" key="2">
    <source>
        <dbReference type="Google" id="ProtNLM"/>
    </source>
</evidence>
<evidence type="ECO:0000313" key="1">
    <source>
        <dbReference type="EMBL" id="GAH86589.1"/>
    </source>
</evidence>
<dbReference type="EMBL" id="BARU01041263">
    <property type="protein sequence ID" value="GAH86589.1"/>
    <property type="molecule type" value="Genomic_DNA"/>
</dbReference>
<protein>
    <recommendedName>
        <fullName evidence="2">Phage portal protein</fullName>
    </recommendedName>
</protein>
<gene>
    <name evidence="1" type="ORF">S03H2_63652</name>
</gene>
<proteinExistence type="predicted"/>
<dbReference type="Pfam" id="PF04860">
    <property type="entry name" value="Phage_portal"/>
    <property type="match status" value="1"/>
</dbReference>
<dbReference type="AlphaFoldDB" id="X1K8M4"/>
<comment type="caution">
    <text evidence="1">The sequence shown here is derived from an EMBL/GenBank/DDBJ whole genome shotgun (WGS) entry which is preliminary data.</text>
</comment>
<accession>X1K8M4</accession>
<dbReference type="InterPro" id="IPR006944">
    <property type="entry name" value="Phage/GTA_portal"/>
</dbReference>
<name>X1K8M4_9ZZZZ</name>
<organism evidence="1">
    <name type="scientific">marine sediment metagenome</name>
    <dbReference type="NCBI Taxonomy" id="412755"/>
    <lineage>
        <taxon>unclassified sequences</taxon>
        <taxon>metagenomes</taxon>
        <taxon>ecological metagenomes</taxon>
    </lineage>
</organism>
<feature type="non-terminal residue" evidence="1">
    <location>
        <position position="1"/>
    </location>
</feature>
<sequence>DAERFPAPMKELDSTPLEQLILRKICAIFNIAPELMGDARAKTYSNVKTARKALYTETVLPVLDQFRDEFNLWIVQDFDPTKSLFFDYDTSDIEALWEDQKELWDRVNSAVDRGVLTRNEGRKLLKHGKAKERGAEKLMISATYVPLDMAVGEED</sequence>